<dbReference type="AlphaFoldDB" id="A0A183FNP1"/>
<keyword evidence="2" id="KW-1185">Reference proteome</keyword>
<proteinExistence type="predicted"/>
<evidence type="ECO:0000313" key="2">
    <source>
        <dbReference type="Proteomes" id="UP000050761"/>
    </source>
</evidence>
<dbReference type="Proteomes" id="UP000050761">
    <property type="component" value="Unassembled WGS sequence"/>
</dbReference>
<evidence type="ECO:0000313" key="3">
    <source>
        <dbReference type="WBParaSite" id="HPBE_0000914201-mRNA-1"/>
    </source>
</evidence>
<protein>
    <submittedName>
        <fullName evidence="1 3">Uncharacterized protein</fullName>
    </submittedName>
</protein>
<dbReference type="WBParaSite" id="HPBE_0000914201-mRNA-1">
    <property type="protein sequence ID" value="HPBE_0000914201-mRNA-1"/>
    <property type="gene ID" value="HPBE_0000914201"/>
</dbReference>
<accession>A0A183FNP1</accession>
<name>A0A183FNP1_HELPZ</name>
<evidence type="ECO:0000313" key="1">
    <source>
        <dbReference type="EMBL" id="VDO79413.1"/>
    </source>
</evidence>
<organism evidence="2 3">
    <name type="scientific">Heligmosomoides polygyrus</name>
    <name type="common">Parasitic roundworm</name>
    <dbReference type="NCBI Taxonomy" id="6339"/>
    <lineage>
        <taxon>Eukaryota</taxon>
        <taxon>Metazoa</taxon>
        <taxon>Ecdysozoa</taxon>
        <taxon>Nematoda</taxon>
        <taxon>Chromadorea</taxon>
        <taxon>Rhabditida</taxon>
        <taxon>Rhabditina</taxon>
        <taxon>Rhabditomorpha</taxon>
        <taxon>Strongyloidea</taxon>
        <taxon>Heligmosomidae</taxon>
        <taxon>Heligmosomoides</taxon>
    </lineage>
</organism>
<sequence>MSLLSCLTRVKLMAPGKSSALKTQNEFSIAFAEWSTSKVEPPYEGRTANNVSRHTETSDMKNRTRDLIAFGTINKNPKEDLIHWHLLTRVKQKARVELLVNTRKRCDICMLS</sequence>
<reference evidence="1 2" key="1">
    <citation type="submission" date="2018-11" db="EMBL/GenBank/DDBJ databases">
        <authorList>
            <consortium name="Pathogen Informatics"/>
        </authorList>
    </citation>
    <scope>NUCLEOTIDE SEQUENCE [LARGE SCALE GENOMIC DNA]</scope>
</reference>
<accession>A0A3P7ZMX1</accession>
<dbReference type="EMBL" id="UZAH01026356">
    <property type="protein sequence ID" value="VDO79413.1"/>
    <property type="molecule type" value="Genomic_DNA"/>
</dbReference>
<gene>
    <name evidence="1" type="ORF">HPBE_LOCUS9143</name>
</gene>
<reference evidence="3" key="2">
    <citation type="submission" date="2019-09" db="UniProtKB">
        <authorList>
            <consortium name="WormBaseParasite"/>
        </authorList>
    </citation>
    <scope>IDENTIFICATION</scope>
</reference>